<dbReference type="AlphaFoldDB" id="A0A484FGM2"/>
<sequence>MSSKLSLFLAVSHVWDTNSRKSKRLGKVEAYPVHLHPATLFSLDRSIDSASSFVAHDQLAWDQIGADVAEIAKEEPHSS</sequence>
<proteinExistence type="predicted"/>
<evidence type="ECO:0000313" key="1">
    <source>
        <dbReference type="EMBL" id="TDZ17242.1"/>
    </source>
</evidence>
<dbReference type="Proteomes" id="UP000014480">
    <property type="component" value="Unassembled WGS sequence"/>
</dbReference>
<gene>
    <name evidence="1" type="ORF">Cob_v009780</name>
</gene>
<reference evidence="2" key="2">
    <citation type="journal article" date="2019" name="Mol. Plant Microbe Interact.">
        <title>Genome sequence resources for four phytopathogenic fungi from the Colletotrichum orbiculare species complex.</title>
        <authorList>
            <person name="Gan P."/>
            <person name="Tsushima A."/>
            <person name="Narusaka M."/>
            <person name="Narusaka Y."/>
            <person name="Takano Y."/>
            <person name="Kubo Y."/>
            <person name="Shirasu K."/>
        </authorList>
    </citation>
    <scope>GENOME REANNOTATION</scope>
    <source>
        <strain evidence="2">104-T / ATCC 96160 / CBS 514.97 / LARS 414 / MAFF 240422</strain>
    </source>
</reference>
<keyword evidence="2" id="KW-1185">Reference proteome</keyword>
<comment type="caution">
    <text evidence="1">The sequence shown here is derived from an EMBL/GenBank/DDBJ whole genome shotgun (WGS) entry which is preliminary data.</text>
</comment>
<reference evidence="2" key="1">
    <citation type="journal article" date="2013" name="New Phytol.">
        <title>Comparative genomic and transcriptomic analyses reveal the hemibiotrophic stage shift of Colletotrichum fungi.</title>
        <authorList>
            <person name="Gan P."/>
            <person name="Ikeda K."/>
            <person name="Irieda H."/>
            <person name="Narusaka M."/>
            <person name="O'Connell R.J."/>
            <person name="Narusaka Y."/>
            <person name="Takano Y."/>
            <person name="Kubo Y."/>
            <person name="Shirasu K."/>
        </authorList>
    </citation>
    <scope>NUCLEOTIDE SEQUENCE [LARGE SCALE GENOMIC DNA]</scope>
    <source>
        <strain evidence="2">104-T / ATCC 96160 / CBS 514.97 / LARS 414 / MAFF 240422</strain>
    </source>
</reference>
<name>A0A484FGM2_COLOR</name>
<organism evidence="1 2">
    <name type="scientific">Colletotrichum orbiculare (strain 104-T / ATCC 96160 / CBS 514.97 / LARS 414 / MAFF 240422)</name>
    <name type="common">Cucumber anthracnose fungus</name>
    <name type="synonym">Colletotrichum lagenarium</name>
    <dbReference type="NCBI Taxonomy" id="1213857"/>
    <lineage>
        <taxon>Eukaryota</taxon>
        <taxon>Fungi</taxon>
        <taxon>Dikarya</taxon>
        <taxon>Ascomycota</taxon>
        <taxon>Pezizomycotina</taxon>
        <taxon>Sordariomycetes</taxon>
        <taxon>Hypocreomycetidae</taxon>
        <taxon>Glomerellales</taxon>
        <taxon>Glomerellaceae</taxon>
        <taxon>Colletotrichum</taxon>
        <taxon>Colletotrichum orbiculare species complex</taxon>
    </lineage>
</organism>
<protein>
    <submittedName>
        <fullName evidence="1">Uncharacterized protein</fullName>
    </submittedName>
</protein>
<dbReference type="EMBL" id="AMCV02000031">
    <property type="protein sequence ID" value="TDZ17242.1"/>
    <property type="molecule type" value="Genomic_DNA"/>
</dbReference>
<accession>A0A484FGM2</accession>
<evidence type="ECO:0000313" key="2">
    <source>
        <dbReference type="Proteomes" id="UP000014480"/>
    </source>
</evidence>